<dbReference type="PANTHER" id="PTHR42748">
    <property type="entry name" value="NITROGEN METABOLITE REPRESSION PROTEIN NMRA FAMILY MEMBER"/>
    <property type="match status" value="1"/>
</dbReference>
<dbReference type="OrthoDB" id="9997102at2759"/>
<dbReference type="Gene3D" id="3.90.25.10">
    <property type="entry name" value="UDP-galactose 4-epimerase, domain 1"/>
    <property type="match status" value="1"/>
</dbReference>
<sequence>MSRTLLITGATGNQGGAVIKALQGTTFEILAVTRNTTSPSAQNLASSSPNIKLVQGDLDNTPALFEAARKATTNPIWGVYSVQAKPTGDVSVEEVQGKSLIDASITAKVEFFAYSSVDRGGEKSSENPTPVPHWATKHRVEKYLEQKAPAAGMNYTVLRPTCFMENITNDFAGKAMAGSWSAVLKDKPLQLVATKDIGWFGAEAFKRPQEFAGRYISLAGAELTYAEASAIFKLKLGKEMPATYGCLAKGLLLAVKSLGAMFDYLKKGELGANVEELRRMHPELMDFGTWLEKESQFREN</sequence>
<dbReference type="InterPro" id="IPR008030">
    <property type="entry name" value="NmrA-like"/>
</dbReference>
<evidence type="ECO:0000256" key="1">
    <source>
        <dbReference type="ARBA" id="ARBA00006328"/>
    </source>
</evidence>
<protein>
    <submittedName>
        <fullName evidence="4">NAD(P)-binding protein</fullName>
    </submittedName>
</protein>
<dbReference type="Pfam" id="PF05368">
    <property type="entry name" value="NmrA"/>
    <property type="match status" value="1"/>
</dbReference>
<proteinExistence type="inferred from homology"/>
<organism evidence="4 5">
    <name type="scientific">Byssothecium circinans</name>
    <dbReference type="NCBI Taxonomy" id="147558"/>
    <lineage>
        <taxon>Eukaryota</taxon>
        <taxon>Fungi</taxon>
        <taxon>Dikarya</taxon>
        <taxon>Ascomycota</taxon>
        <taxon>Pezizomycotina</taxon>
        <taxon>Dothideomycetes</taxon>
        <taxon>Pleosporomycetidae</taxon>
        <taxon>Pleosporales</taxon>
        <taxon>Massarineae</taxon>
        <taxon>Massarinaceae</taxon>
        <taxon>Byssothecium</taxon>
    </lineage>
</organism>
<dbReference type="Proteomes" id="UP000800035">
    <property type="component" value="Unassembled WGS sequence"/>
</dbReference>
<dbReference type="InterPro" id="IPR036291">
    <property type="entry name" value="NAD(P)-bd_dom_sf"/>
</dbReference>
<gene>
    <name evidence="4" type="ORF">CC80DRAFT_488974</name>
</gene>
<evidence type="ECO:0000313" key="4">
    <source>
        <dbReference type="EMBL" id="KAF1960696.1"/>
    </source>
</evidence>
<dbReference type="CDD" id="cd05251">
    <property type="entry name" value="NmrA_like_SDR_a"/>
    <property type="match status" value="1"/>
</dbReference>
<reference evidence="4" key="1">
    <citation type="journal article" date="2020" name="Stud. Mycol.">
        <title>101 Dothideomycetes genomes: a test case for predicting lifestyles and emergence of pathogens.</title>
        <authorList>
            <person name="Haridas S."/>
            <person name="Albert R."/>
            <person name="Binder M."/>
            <person name="Bloem J."/>
            <person name="Labutti K."/>
            <person name="Salamov A."/>
            <person name="Andreopoulos B."/>
            <person name="Baker S."/>
            <person name="Barry K."/>
            <person name="Bills G."/>
            <person name="Bluhm B."/>
            <person name="Cannon C."/>
            <person name="Castanera R."/>
            <person name="Culley D."/>
            <person name="Daum C."/>
            <person name="Ezra D."/>
            <person name="Gonzalez J."/>
            <person name="Henrissat B."/>
            <person name="Kuo A."/>
            <person name="Liang C."/>
            <person name="Lipzen A."/>
            <person name="Lutzoni F."/>
            <person name="Magnuson J."/>
            <person name="Mondo S."/>
            <person name="Nolan M."/>
            <person name="Ohm R."/>
            <person name="Pangilinan J."/>
            <person name="Park H.-J."/>
            <person name="Ramirez L."/>
            <person name="Alfaro M."/>
            <person name="Sun H."/>
            <person name="Tritt A."/>
            <person name="Yoshinaga Y."/>
            <person name="Zwiers L.-H."/>
            <person name="Turgeon B."/>
            <person name="Goodwin S."/>
            <person name="Spatafora J."/>
            <person name="Crous P."/>
            <person name="Grigoriev I."/>
        </authorList>
    </citation>
    <scope>NUCLEOTIDE SEQUENCE</scope>
    <source>
        <strain evidence="4">CBS 675.92</strain>
    </source>
</reference>
<accession>A0A6A5UCS7</accession>
<dbReference type="GO" id="GO:0005634">
    <property type="term" value="C:nucleus"/>
    <property type="evidence" value="ECO:0007669"/>
    <property type="project" value="TreeGrafter"/>
</dbReference>
<evidence type="ECO:0000313" key="5">
    <source>
        <dbReference type="Proteomes" id="UP000800035"/>
    </source>
</evidence>
<dbReference type="SUPFAM" id="SSF51735">
    <property type="entry name" value="NAD(P)-binding Rossmann-fold domains"/>
    <property type="match status" value="1"/>
</dbReference>
<name>A0A6A5UCS7_9PLEO</name>
<feature type="domain" description="NmrA-like" evidence="3">
    <location>
        <begin position="2"/>
        <end position="243"/>
    </location>
</feature>
<evidence type="ECO:0000256" key="2">
    <source>
        <dbReference type="ARBA" id="ARBA00022857"/>
    </source>
</evidence>
<evidence type="ECO:0000259" key="3">
    <source>
        <dbReference type="Pfam" id="PF05368"/>
    </source>
</evidence>
<dbReference type="Gene3D" id="3.40.50.720">
    <property type="entry name" value="NAD(P)-binding Rossmann-like Domain"/>
    <property type="match status" value="1"/>
</dbReference>
<dbReference type="EMBL" id="ML976982">
    <property type="protein sequence ID" value="KAF1960696.1"/>
    <property type="molecule type" value="Genomic_DNA"/>
</dbReference>
<keyword evidence="5" id="KW-1185">Reference proteome</keyword>
<dbReference type="AlphaFoldDB" id="A0A6A5UCS7"/>
<comment type="similarity">
    <text evidence="1">Belongs to the NmrA-type oxidoreductase family.</text>
</comment>
<keyword evidence="2" id="KW-0521">NADP</keyword>
<dbReference type="PANTHER" id="PTHR42748:SF7">
    <property type="entry name" value="NMRA LIKE REDOX SENSOR 1-RELATED"/>
    <property type="match status" value="1"/>
</dbReference>
<dbReference type="InterPro" id="IPR051164">
    <property type="entry name" value="NmrA-like_oxidored"/>
</dbReference>